<evidence type="ECO:0000313" key="1">
    <source>
        <dbReference type="Proteomes" id="UP000492821"/>
    </source>
</evidence>
<proteinExistence type="predicted"/>
<accession>A0A7E4VJG0</accession>
<reference evidence="1" key="1">
    <citation type="journal article" date="2013" name="Genetics">
        <title>The draft genome and transcriptome of Panagrellus redivivus are shaped by the harsh demands of a free-living lifestyle.</title>
        <authorList>
            <person name="Srinivasan J."/>
            <person name="Dillman A.R."/>
            <person name="Macchietto M.G."/>
            <person name="Heikkinen L."/>
            <person name="Lakso M."/>
            <person name="Fracchia K.M."/>
            <person name="Antoshechkin I."/>
            <person name="Mortazavi A."/>
            <person name="Wong G."/>
            <person name="Sternberg P.W."/>
        </authorList>
    </citation>
    <scope>NUCLEOTIDE SEQUENCE [LARGE SCALE GENOMIC DNA]</scope>
    <source>
        <strain evidence="1">MT8872</strain>
    </source>
</reference>
<protein>
    <submittedName>
        <fullName evidence="2">F5/8 type C domain-containing protein</fullName>
    </submittedName>
</protein>
<reference evidence="2" key="2">
    <citation type="submission" date="2020-10" db="UniProtKB">
        <authorList>
            <consortium name="WormBaseParasite"/>
        </authorList>
    </citation>
    <scope>IDENTIFICATION</scope>
</reference>
<dbReference type="AlphaFoldDB" id="A0A7E4VJG0"/>
<dbReference type="Proteomes" id="UP000492821">
    <property type="component" value="Unassembled WGS sequence"/>
</dbReference>
<name>A0A7E4VJG0_PANRE</name>
<keyword evidence="1" id="KW-1185">Reference proteome</keyword>
<evidence type="ECO:0000313" key="2">
    <source>
        <dbReference type="WBParaSite" id="Pan_g21937.t1"/>
    </source>
</evidence>
<sequence>MRLSPPGYIRIAVGWKLRKLNVNFSTNARLTRVAFNEEDGPRDVCQEWHQFTIRVSHSETSFRPVAPAAIALARFRRNKLGLSTPATTWLPSTSTKETLQDVDWNELMMTTNPSSHRITIKLVISS</sequence>
<organism evidence="1 2">
    <name type="scientific">Panagrellus redivivus</name>
    <name type="common">Microworm</name>
    <dbReference type="NCBI Taxonomy" id="6233"/>
    <lineage>
        <taxon>Eukaryota</taxon>
        <taxon>Metazoa</taxon>
        <taxon>Ecdysozoa</taxon>
        <taxon>Nematoda</taxon>
        <taxon>Chromadorea</taxon>
        <taxon>Rhabditida</taxon>
        <taxon>Tylenchina</taxon>
        <taxon>Panagrolaimomorpha</taxon>
        <taxon>Panagrolaimoidea</taxon>
        <taxon>Panagrolaimidae</taxon>
        <taxon>Panagrellus</taxon>
    </lineage>
</organism>
<dbReference type="WBParaSite" id="Pan_g21937.t1">
    <property type="protein sequence ID" value="Pan_g21937.t1"/>
    <property type="gene ID" value="Pan_g21937"/>
</dbReference>